<feature type="region of interest" description="Disordered" evidence="12">
    <location>
        <begin position="397"/>
        <end position="421"/>
    </location>
</feature>
<evidence type="ECO:0000256" key="8">
    <source>
        <dbReference type="ARBA" id="ARBA00023125"/>
    </source>
</evidence>
<dbReference type="STRING" id="43179.ENSSTOP00000014729"/>
<dbReference type="GeneTree" id="ENSGT00390000004877"/>
<keyword evidence="15" id="KW-1185">Reference proteome</keyword>
<evidence type="ECO:0000256" key="12">
    <source>
        <dbReference type="SAM" id="MobiDB-lite"/>
    </source>
</evidence>
<dbReference type="GO" id="GO:0030326">
    <property type="term" value="P:embryonic limb morphogenesis"/>
    <property type="evidence" value="ECO:0007669"/>
    <property type="project" value="Ensembl"/>
</dbReference>
<keyword evidence="9" id="KW-0539">Nucleus</keyword>
<dbReference type="PANTHER" id="PTHR14487:SF3">
    <property type="entry name" value="ADRENOCORTICAL DYSPLASIA PROTEIN HOMOLOG"/>
    <property type="match status" value="1"/>
</dbReference>
<dbReference type="GO" id="GO:0042162">
    <property type="term" value="F:telomeric DNA binding"/>
    <property type="evidence" value="ECO:0007669"/>
    <property type="project" value="Ensembl"/>
</dbReference>
<evidence type="ECO:0000256" key="7">
    <source>
        <dbReference type="ARBA" id="ARBA00022895"/>
    </source>
</evidence>
<name>I3MRK5_ICTTR</name>
<dbReference type="InterPro" id="IPR028631">
    <property type="entry name" value="ACD"/>
</dbReference>
<dbReference type="GO" id="GO:0031848">
    <property type="term" value="P:protection from non-homologous end joining at telomere"/>
    <property type="evidence" value="ECO:0007669"/>
    <property type="project" value="Ensembl"/>
</dbReference>
<evidence type="ECO:0000256" key="3">
    <source>
        <dbReference type="ARBA" id="ARBA00022454"/>
    </source>
</evidence>
<evidence type="ECO:0000256" key="6">
    <source>
        <dbReference type="ARBA" id="ARBA00022843"/>
    </source>
</evidence>
<dbReference type="GO" id="GO:0007004">
    <property type="term" value="P:telomere maintenance via telomerase"/>
    <property type="evidence" value="ECO:0007669"/>
    <property type="project" value="Ensembl"/>
</dbReference>
<reference evidence="14" key="2">
    <citation type="submission" date="2025-08" db="UniProtKB">
        <authorList>
            <consortium name="Ensembl"/>
        </authorList>
    </citation>
    <scope>IDENTIFICATION</scope>
</reference>
<gene>
    <name evidence="14" type="primary">ACD</name>
</gene>
<evidence type="ECO:0000259" key="13">
    <source>
        <dbReference type="Pfam" id="PF10341"/>
    </source>
</evidence>
<accession>I3MRK5</accession>
<dbReference type="GO" id="GO:0001655">
    <property type="term" value="P:urogenital system development"/>
    <property type="evidence" value="ECO:0007669"/>
    <property type="project" value="Ensembl"/>
</dbReference>
<keyword evidence="7" id="KW-0779">Telomere</keyword>
<dbReference type="GO" id="GO:0070203">
    <property type="term" value="P:regulation of establishment of protein localization to telomere"/>
    <property type="evidence" value="ECO:0007669"/>
    <property type="project" value="Ensembl"/>
</dbReference>
<dbReference type="InParanoid" id="I3MRK5"/>
<dbReference type="FunCoup" id="I3MRK5">
    <property type="interactions" value="1210"/>
</dbReference>
<dbReference type="GO" id="GO:0006886">
    <property type="term" value="P:intracellular protein transport"/>
    <property type="evidence" value="ECO:0007669"/>
    <property type="project" value="Ensembl"/>
</dbReference>
<dbReference type="GO" id="GO:0016604">
    <property type="term" value="C:nuclear body"/>
    <property type="evidence" value="ECO:0007669"/>
    <property type="project" value="Ensembl"/>
</dbReference>
<feature type="region of interest" description="Disordered" evidence="12">
    <location>
        <begin position="1"/>
        <end position="75"/>
    </location>
</feature>
<dbReference type="GO" id="GO:0010521">
    <property type="term" value="F:telomerase inhibitor activity"/>
    <property type="evidence" value="ECO:0007669"/>
    <property type="project" value="Ensembl"/>
</dbReference>
<evidence type="ECO:0000256" key="9">
    <source>
        <dbReference type="ARBA" id="ARBA00023242"/>
    </source>
</evidence>
<dbReference type="eggNOG" id="ENOG502SAN8">
    <property type="taxonomic scope" value="Eukaryota"/>
</dbReference>
<dbReference type="Gene3D" id="2.40.50.960">
    <property type="match status" value="1"/>
</dbReference>
<feature type="region of interest" description="Disordered" evidence="12">
    <location>
        <begin position="338"/>
        <end position="365"/>
    </location>
</feature>
<dbReference type="HOGENOM" id="CLU_619569_0_0_1"/>
<dbReference type="GO" id="GO:0070182">
    <property type="term" value="F:DNA polymerase binding"/>
    <property type="evidence" value="ECO:0007669"/>
    <property type="project" value="Ensembl"/>
</dbReference>
<dbReference type="GO" id="GO:0032211">
    <property type="term" value="P:negative regulation of telomere maintenance via telomerase"/>
    <property type="evidence" value="ECO:0007669"/>
    <property type="project" value="Ensembl"/>
</dbReference>
<keyword evidence="8" id="KW-0238">DNA-binding</keyword>
<keyword evidence="5" id="KW-0597">Phosphoprotein</keyword>
<comment type="subcellular location">
    <subcellularLocation>
        <location evidence="2">Chromosome</location>
        <location evidence="2">Telomere</location>
    </subcellularLocation>
    <subcellularLocation>
        <location evidence="1">Nucleus</location>
    </subcellularLocation>
</comment>
<reference evidence="14" key="3">
    <citation type="submission" date="2025-09" db="UniProtKB">
        <authorList>
            <consortium name="Ensembl"/>
        </authorList>
    </citation>
    <scope>IDENTIFICATION</scope>
</reference>
<keyword evidence="6" id="KW-0832">Ubl conjugation</keyword>
<evidence type="ECO:0000313" key="14">
    <source>
        <dbReference type="Ensembl" id="ENSSTOP00000014729.3"/>
    </source>
</evidence>
<organism evidence="14 15">
    <name type="scientific">Ictidomys tridecemlineatus</name>
    <name type="common">Thirteen-lined ground squirrel</name>
    <name type="synonym">Spermophilus tridecemlineatus</name>
    <dbReference type="NCBI Taxonomy" id="43179"/>
    <lineage>
        <taxon>Eukaryota</taxon>
        <taxon>Metazoa</taxon>
        <taxon>Chordata</taxon>
        <taxon>Craniata</taxon>
        <taxon>Vertebrata</taxon>
        <taxon>Euteleostomi</taxon>
        <taxon>Mammalia</taxon>
        <taxon>Eutheria</taxon>
        <taxon>Euarchontoglires</taxon>
        <taxon>Glires</taxon>
        <taxon>Rodentia</taxon>
        <taxon>Sciuromorpha</taxon>
        <taxon>Sciuridae</taxon>
        <taxon>Xerinae</taxon>
        <taxon>Marmotini</taxon>
        <taxon>Ictidomys</taxon>
    </lineage>
</organism>
<dbReference type="Proteomes" id="UP000005215">
    <property type="component" value="Unassembled WGS sequence"/>
</dbReference>
<dbReference type="GO" id="GO:0070187">
    <property type="term" value="C:shelterin complex"/>
    <property type="evidence" value="ECO:0007669"/>
    <property type="project" value="Ensembl"/>
</dbReference>
<evidence type="ECO:0000313" key="15">
    <source>
        <dbReference type="Proteomes" id="UP000005215"/>
    </source>
</evidence>
<dbReference type="Ensembl" id="ENSSTOT00000016457.3">
    <property type="protein sequence ID" value="ENSSTOP00000014729.3"/>
    <property type="gene ID" value="ENSSTOG00000016455.3"/>
</dbReference>
<dbReference type="GO" id="GO:0035282">
    <property type="term" value="P:segmentation"/>
    <property type="evidence" value="ECO:0007669"/>
    <property type="project" value="Ensembl"/>
</dbReference>
<dbReference type="InterPro" id="IPR019437">
    <property type="entry name" value="TPP1/Est3"/>
</dbReference>
<dbReference type="AlphaFoldDB" id="I3MRK5"/>
<dbReference type="EMBL" id="AGTP01009837">
    <property type="status" value="NOT_ANNOTATED_CDS"/>
    <property type="molecule type" value="Genomic_DNA"/>
</dbReference>
<keyword evidence="3" id="KW-0158">Chromosome</keyword>
<comment type="function">
    <text evidence="10">Component of the shelterin complex (telosome) that is involved in the regulation of telomere length and protection. Shelterin associates with arrays of double-stranded TTAGGG repeats added by telomerase and protects chromosome ends. Without its protective activity, telomeres are no longer hidden from the DNA damage surveillance and chromosome ends are inappropriately processed by DNA repair pathways. Promotes binding of POT1 to single-stranded telomeric DNA. Modulates the inhibitory effects of POT1 on telomere elongation. The ACD-POT1 heterodimer enhances telomere elongation by recruiting telomerase to telomeres and increasing its processivity. May play a role in organogenesis.</text>
</comment>
<dbReference type="GO" id="GO:0001501">
    <property type="term" value="P:skeletal system development"/>
    <property type="evidence" value="ECO:0007669"/>
    <property type="project" value="Ensembl"/>
</dbReference>
<dbReference type="Pfam" id="PF10341">
    <property type="entry name" value="TPP1"/>
    <property type="match status" value="1"/>
</dbReference>
<evidence type="ECO:0000256" key="2">
    <source>
        <dbReference type="ARBA" id="ARBA00004574"/>
    </source>
</evidence>
<reference evidence="15" key="1">
    <citation type="submission" date="2011-11" db="EMBL/GenBank/DDBJ databases">
        <title>The Draft Genome of Spermophilus tridecemlineatus.</title>
        <authorList>
            <consortium name="The Broad Institute Genome Assembly &amp; Analysis Group"/>
            <consortium name="Computational R&amp;D Group"/>
            <consortium name="and Sequencing Platform"/>
            <person name="Di Palma F."/>
            <person name="Alfoldi J."/>
            <person name="Johnson J."/>
            <person name="Berlin A."/>
            <person name="Gnerre S."/>
            <person name="Jaffe D."/>
            <person name="MacCallum I."/>
            <person name="Young S."/>
            <person name="Walker B.J."/>
            <person name="Lindblad-Toh K."/>
        </authorList>
    </citation>
    <scope>NUCLEOTIDE SEQUENCE [LARGE SCALE GENOMIC DNA]</scope>
</reference>
<evidence type="ECO:0000256" key="1">
    <source>
        <dbReference type="ARBA" id="ARBA00004123"/>
    </source>
</evidence>
<evidence type="ECO:0000256" key="5">
    <source>
        <dbReference type="ARBA" id="ARBA00022553"/>
    </source>
</evidence>
<dbReference type="GO" id="GO:0032202">
    <property type="term" value="P:telomere assembly"/>
    <property type="evidence" value="ECO:0007669"/>
    <property type="project" value="Ensembl"/>
</dbReference>
<keyword evidence="4" id="KW-1017">Isopeptide bond</keyword>
<dbReference type="GO" id="GO:0070198">
    <property type="term" value="P:protein localization to chromosome, telomeric region"/>
    <property type="evidence" value="ECO:0007669"/>
    <property type="project" value="Ensembl"/>
</dbReference>
<comment type="subunit">
    <text evidence="11">Component of the shelterin complex (telosome) composed of TERF1, TERF2, TINF2, TERF2IP ACD and POT1. Forms heterodimers with POT1. Identified in a complex with POT1 and single-stranded telomeric DNA. Interacts with STN1 and TINF2.</text>
</comment>
<dbReference type="PANTHER" id="PTHR14487">
    <property type="entry name" value="ADRENOCORTICAL DYSPLASIA PROTEIN ACD"/>
    <property type="match status" value="1"/>
</dbReference>
<dbReference type="FunFam" id="2.40.50.960:FF:000001">
    <property type="entry name" value="ACD, shelterin complex subunit and telomerase recruitment factor"/>
    <property type="match status" value="1"/>
</dbReference>
<evidence type="ECO:0000256" key="4">
    <source>
        <dbReference type="ARBA" id="ARBA00022499"/>
    </source>
</evidence>
<evidence type="ECO:0000256" key="11">
    <source>
        <dbReference type="ARBA" id="ARBA00063822"/>
    </source>
</evidence>
<protein>
    <submittedName>
        <fullName evidence="14">ACD shelterin complex subunit and telomerase recruitment factor</fullName>
    </submittedName>
</protein>
<sequence length="473" mass="50785">MRGGATVSAGNPRQPPSTRFCCRNGGFGESGPAALDSRADPGVRNTFKSTSRAAAQGEPLVKAQSPGGNRGSGIDAGRCRQVLQDAETPGSSHAPVAPDAGAMLLVSDGTHSVRCLVTREALDTSDWEEKEFGFCGAEGRLLLLQVCGVRIQVAEGCTPAEFYLQVDRFSLLPTEQPRILVTGCNQDLDVQKKLYDCLEDHLSESTSSNAGLTLSQLLDEVQEDQQHRGALVHLAESCLVLAGPCTAPPLTHWAASRCRAMEEAVYSVPSLLLHIPENDQQILSSLGSSQKVQGTPALTCHMPLEESSASISLLPALPLAAPDLVQKHSSQSLPAICSASGSPPFSSPHPSHTSNSPLLSCTPSLSPIDHNPSPYQAHVTRAQKFSLEFRELGLPHKNQRSFPRTGAKGVQEPCPVWDPPKRHRDGSTFQYDYELPCASLCAQVHAVRLPPQLVAWVLHFLMEPQPESELTQV</sequence>
<proteinExistence type="predicted"/>
<evidence type="ECO:0000256" key="10">
    <source>
        <dbReference type="ARBA" id="ARBA00053730"/>
    </source>
</evidence>
<dbReference type="GO" id="GO:0044877">
    <property type="term" value="F:protein-containing complex binding"/>
    <property type="evidence" value="ECO:0007669"/>
    <property type="project" value="Ensembl"/>
</dbReference>
<feature type="domain" description="Shelterin complex subunit TPP1/Est3" evidence="13">
    <location>
        <begin position="102"/>
        <end position="202"/>
    </location>
</feature>
<dbReference type="GO" id="GO:0070200">
    <property type="term" value="P:establishment of protein localization to telomere"/>
    <property type="evidence" value="ECO:0007669"/>
    <property type="project" value="Ensembl"/>
</dbReference>
<dbReference type="GO" id="GO:0005697">
    <property type="term" value="C:telomerase holoenzyme complex"/>
    <property type="evidence" value="ECO:0007669"/>
    <property type="project" value="InterPro"/>
</dbReference>